<accession>A0A5M6CET4</accession>
<feature type="chain" id="PRO_5024413941" description="Outer membrane protein beta-barrel domain-containing protein" evidence="1">
    <location>
        <begin position="22"/>
        <end position="222"/>
    </location>
</feature>
<sequence length="222" mass="25304">MSYKVKLLLLLVSVLSIKAFAQSDYKVHFGITGTFSGKLSFLDQDGKTTEHYKPLAAVQSTVALYIEDPNTLSFLLKLGVVYDYVEYLVNNNTGLQVSTEQQNLILNPEVLFPLSNQKFKLGAGIGLEYLLGKFLSLNGLSSTEIDKVYYYGNMDKKQRNLIPFINVNCWYELNPKVWFAIGIKQPLLSSYYKNETMDFDGTSFNLRHQPTYFSASVFYQIF</sequence>
<dbReference type="Proteomes" id="UP000323632">
    <property type="component" value="Unassembled WGS sequence"/>
</dbReference>
<keyword evidence="1" id="KW-0732">Signal</keyword>
<organism evidence="2 3">
    <name type="scientific">Taibaiella lutea</name>
    <dbReference type="NCBI Taxonomy" id="2608001"/>
    <lineage>
        <taxon>Bacteria</taxon>
        <taxon>Pseudomonadati</taxon>
        <taxon>Bacteroidota</taxon>
        <taxon>Chitinophagia</taxon>
        <taxon>Chitinophagales</taxon>
        <taxon>Chitinophagaceae</taxon>
        <taxon>Taibaiella</taxon>
    </lineage>
</organism>
<evidence type="ECO:0000256" key="1">
    <source>
        <dbReference type="SAM" id="SignalP"/>
    </source>
</evidence>
<protein>
    <recommendedName>
        <fullName evidence="4">Outer membrane protein beta-barrel domain-containing protein</fullName>
    </recommendedName>
</protein>
<dbReference type="AlphaFoldDB" id="A0A5M6CET4"/>
<comment type="caution">
    <text evidence="2">The sequence shown here is derived from an EMBL/GenBank/DDBJ whole genome shotgun (WGS) entry which is preliminary data.</text>
</comment>
<dbReference type="EMBL" id="VWSH01000003">
    <property type="protein sequence ID" value="KAA5533631.1"/>
    <property type="molecule type" value="Genomic_DNA"/>
</dbReference>
<evidence type="ECO:0000313" key="2">
    <source>
        <dbReference type="EMBL" id="KAA5533631.1"/>
    </source>
</evidence>
<name>A0A5M6CET4_9BACT</name>
<evidence type="ECO:0008006" key="4">
    <source>
        <dbReference type="Google" id="ProtNLM"/>
    </source>
</evidence>
<evidence type="ECO:0000313" key="3">
    <source>
        <dbReference type="Proteomes" id="UP000323632"/>
    </source>
</evidence>
<keyword evidence="3" id="KW-1185">Reference proteome</keyword>
<dbReference type="RefSeq" id="WP_150033378.1">
    <property type="nucleotide sequence ID" value="NZ_VWSH01000003.1"/>
</dbReference>
<feature type="signal peptide" evidence="1">
    <location>
        <begin position="1"/>
        <end position="21"/>
    </location>
</feature>
<reference evidence="2 3" key="1">
    <citation type="submission" date="2019-09" db="EMBL/GenBank/DDBJ databases">
        <title>Genome sequence and assembly of Taibaiella sp.</title>
        <authorList>
            <person name="Chhetri G."/>
        </authorList>
    </citation>
    <scope>NUCLEOTIDE SEQUENCE [LARGE SCALE GENOMIC DNA]</scope>
    <source>
        <strain evidence="2 3">KVB11</strain>
    </source>
</reference>
<proteinExistence type="predicted"/>
<gene>
    <name evidence="2" type="ORF">F0919_13930</name>
</gene>